<accession>A0A8S5UHL1</accession>
<dbReference type="CDD" id="cd10440">
    <property type="entry name" value="GIY-YIG_COG3680"/>
    <property type="match status" value="1"/>
</dbReference>
<proteinExistence type="predicted"/>
<dbReference type="GO" id="GO:0004519">
    <property type="term" value="F:endonuclease activity"/>
    <property type="evidence" value="ECO:0007669"/>
    <property type="project" value="UniProtKB-KW"/>
</dbReference>
<dbReference type="PROSITE" id="PS50164">
    <property type="entry name" value="GIY_YIG"/>
    <property type="match status" value="1"/>
</dbReference>
<evidence type="ECO:0000259" key="2">
    <source>
        <dbReference type="PROSITE" id="PS50164"/>
    </source>
</evidence>
<name>A0A8S5UHL1_9CAUD</name>
<evidence type="ECO:0000313" key="3">
    <source>
        <dbReference type="EMBL" id="DAF93985.1"/>
    </source>
</evidence>
<feature type="domain" description="GIY-YIG" evidence="2">
    <location>
        <begin position="28"/>
        <end position="137"/>
    </location>
</feature>
<feature type="compositionally biased region" description="Basic and acidic residues" evidence="1">
    <location>
        <begin position="165"/>
        <end position="186"/>
    </location>
</feature>
<dbReference type="InterPro" id="IPR000305">
    <property type="entry name" value="GIY-YIG_endonuc"/>
</dbReference>
<sequence>MARTFSSLVRKQARELQAHSRNRLSLDPLYYVYALLDPRKPGSYLYTVGDKVVAFDHEPFYVGKGKGRRMYQHLEGCNRRGTHRKVQKINAIERAGYAPIVRQLSKEEPEATALAKEILLIAAVGRADLKSGPLTNHSDGGEGPAGQIISPERRAHLSNINKGKKLSDDTKRRISEASKRRDASHLHAPEVVAKRATTLRGRKRSQHEKDKIAATMKGRVMTDAHKKNLRQGLRALTPVTCPQCGMAGKPAVMTRWHFDNCKTDPCEVENGKRKIIRETSRRWSDAEEKILIAARIRDGAKQKDIVSEFGRSREFIRRIAREHNL</sequence>
<dbReference type="EMBL" id="BK016090">
    <property type="protein sequence ID" value="DAF94011.1"/>
    <property type="molecule type" value="Genomic_DNA"/>
</dbReference>
<feature type="region of interest" description="Disordered" evidence="1">
    <location>
        <begin position="132"/>
        <end position="186"/>
    </location>
</feature>
<keyword evidence="3" id="KW-0378">Hydrolase</keyword>
<protein>
    <submittedName>
        <fullName evidence="3">Intron associated endonuclease</fullName>
    </submittedName>
</protein>
<keyword evidence="3" id="KW-0255">Endonuclease</keyword>
<dbReference type="EMBL" id="BK016090">
    <property type="protein sequence ID" value="DAF93985.1"/>
    <property type="molecule type" value="Genomic_DNA"/>
</dbReference>
<keyword evidence="3" id="KW-0540">Nuclease</keyword>
<evidence type="ECO:0000256" key="1">
    <source>
        <dbReference type="SAM" id="MobiDB-lite"/>
    </source>
</evidence>
<reference evidence="3" key="1">
    <citation type="journal article" date="2021" name="Proc. Natl. Acad. Sci. U.S.A.">
        <title>A Catalog of Tens of Thousands of Viruses from Human Metagenomes Reveals Hidden Associations with Chronic Diseases.</title>
        <authorList>
            <person name="Tisza M.J."/>
            <person name="Buck C.B."/>
        </authorList>
    </citation>
    <scope>NUCLEOTIDE SEQUENCE</scope>
    <source>
        <strain evidence="3">Ctu2j3</strain>
    </source>
</reference>
<organism evidence="3">
    <name type="scientific">Myoviridae sp. ctu2j3</name>
    <dbReference type="NCBI Taxonomy" id="2825197"/>
    <lineage>
        <taxon>Viruses</taxon>
        <taxon>Duplodnaviria</taxon>
        <taxon>Heunggongvirae</taxon>
        <taxon>Uroviricota</taxon>
        <taxon>Caudoviricetes</taxon>
    </lineage>
</organism>
<dbReference type="Pfam" id="PF22945">
    <property type="entry name" value="LEM-3_GIY-YIG"/>
    <property type="match status" value="1"/>
</dbReference>